<protein>
    <submittedName>
        <fullName evidence="2">Uncharacterized protein</fullName>
    </submittedName>
</protein>
<dbReference type="EMBL" id="JACASE010000004">
    <property type="protein sequence ID" value="KAF6475030.1"/>
    <property type="molecule type" value="Genomic_DNA"/>
</dbReference>
<gene>
    <name evidence="2" type="ORF">HJG63_011123</name>
</gene>
<reference evidence="2 3" key="1">
    <citation type="journal article" date="2020" name="Nature">
        <title>Six reference-quality genomes reveal evolution of bat adaptations.</title>
        <authorList>
            <person name="Jebb D."/>
            <person name="Huang Z."/>
            <person name="Pippel M."/>
            <person name="Hughes G.M."/>
            <person name="Lavrichenko K."/>
            <person name="Devanna P."/>
            <person name="Winkler S."/>
            <person name="Jermiin L.S."/>
            <person name="Skirmuntt E.C."/>
            <person name="Katzourakis A."/>
            <person name="Burkitt-Gray L."/>
            <person name="Ray D.A."/>
            <person name="Sullivan K.A.M."/>
            <person name="Roscito J.G."/>
            <person name="Kirilenko B.M."/>
            <person name="Davalos L.M."/>
            <person name="Corthals A.P."/>
            <person name="Power M.L."/>
            <person name="Jones G."/>
            <person name="Ransome R.D."/>
            <person name="Dechmann D.K.N."/>
            <person name="Locatelli A.G."/>
            <person name="Puechmaille S.J."/>
            <person name="Fedrigo O."/>
            <person name="Jarvis E.D."/>
            <person name="Hiller M."/>
            <person name="Vernes S.C."/>
            <person name="Myers E.W."/>
            <person name="Teeling E.C."/>
        </authorList>
    </citation>
    <scope>NUCLEOTIDE SEQUENCE [LARGE SCALE GENOMIC DNA]</scope>
    <source>
        <strain evidence="2">MRouAeg1</strain>
        <tissue evidence="2">Muscle</tissue>
    </source>
</reference>
<evidence type="ECO:0000313" key="3">
    <source>
        <dbReference type="Proteomes" id="UP000593571"/>
    </source>
</evidence>
<accession>A0A7J8HSL9</accession>
<sequence>MKVSNRSERCKAGARSDTCFCMILYRLRLTEHSSRCFMQPHAEATWQAFVSRPPRPVRSLWCRGAACPRTPDRLARAGWSSSSPAPGTRDAPAAPASLLTLPPFAVTVALLSMTKVVVAWSLSVRPTDQCP</sequence>
<feature type="region of interest" description="Disordered" evidence="1">
    <location>
        <begin position="73"/>
        <end position="92"/>
    </location>
</feature>
<dbReference type="AlphaFoldDB" id="A0A7J8HSL9"/>
<organism evidence="2 3">
    <name type="scientific">Rousettus aegyptiacus</name>
    <name type="common">Egyptian fruit bat</name>
    <name type="synonym">Pteropus aegyptiacus</name>
    <dbReference type="NCBI Taxonomy" id="9407"/>
    <lineage>
        <taxon>Eukaryota</taxon>
        <taxon>Metazoa</taxon>
        <taxon>Chordata</taxon>
        <taxon>Craniata</taxon>
        <taxon>Vertebrata</taxon>
        <taxon>Euteleostomi</taxon>
        <taxon>Mammalia</taxon>
        <taxon>Eutheria</taxon>
        <taxon>Laurasiatheria</taxon>
        <taxon>Chiroptera</taxon>
        <taxon>Yinpterochiroptera</taxon>
        <taxon>Pteropodoidea</taxon>
        <taxon>Pteropodidae</taxon>
        <taxon>Rousettinae</taxon>
        <taxon>Rousettus</taxon>
    </lineage>
</organism>
<proteinExistence type="predicted"/>
<name>A0A7J8HSL9_ROUAE</name>
<evidence type="ECO:0000256" key="1">
    <source>
        <dbReference type="SAM" id="MobiDB-lite"/>
    </source>
</evidence>
<dbReference type="Proteomes" id="UP000593571">
    <property type="component" value="Unassembled WGS sequence"/>
</dbReference>
<comment type="caution">
    <text evidence="2">The sequence shown here is derived from an EMBL/GenBank/DDBJ whole genome shotgun (WGS) entry which is preliminary data.</text>
</comment>
<keyword evidence="3" id="KW-1185">Reference proteome</keyword>
<evidence type="ECO:0000313" key="2">
    <source>
        <dbReference type="EMBL" id="KAF6475030.1"/>
    </source>
</evidence>